<evidence type="ECO:0000313" key="1">
    <source>
        <dbReference type="EMBL" id="EHJ60473.1"/>
    </source>
</evidence>
<name>G6EE32_9SPHN</name>
<dbReference type="eggNOG" id="COG3230">
    <property type="taxonomic scope" value="Bacteria"/>
</dbReference>
<dbReference type="InterPro" id="IPR016084">
    <property type="entry name" value="Haem_Oase-like_multi-hlx"/>
</dbReference>
<reference evidence="1 2" key="1">
    <citation type="journal article" date="2012" name="J. Bacteriol.">
        <title>Genome sequence of benzo(a)pyrene-degrading bacterium Novosphingobium pentaromativorans US6-1.</title>
        <authorList>
            <person name="Luo Y.R."/>
            <person name="Kang S.G."/>
            <person name="Kim S.J."/>
            <person name="Kim M.R."/>
            <person name="Li N."/>
            <person name="Lee J.H."/>
            <person name="Kwon K.K."/>
        </authorList>
    </citation>
    <scope>NUCLEOTIDE SEQUENCE [LARGE SCALE GENOMIC DNA]</scope>
    <source>
        <strain evidence="1 2">US6-1</strain>
    </source>
</reference>
<protein>
    <submittedName>
        <fullName evidence="1">Heme oxygenase protein</fullName>
    </submittedName>
</protein>
<dbReference type="PATRIC" id="fig|1088721.3.peg.2573"/>
<organism evidence="1 2">
    <name type="scientific">Novosphingobium pentaromativorans US6-1</name>
    <dbReference type="NCBI Taxonomy" id="1088721"/>
    <lineage>
        <taxon>Bacteria</taxon>
        <taxon>Pseudomonadati</taxon>
        <taxon>Pseudomonadota</taxon>
        <taxon>Alphaproteobacteria</taxon>
        <taxon>Sphingomonadales</taxon>
        <taxon>Sphingomonadaceae</taxon>
        <taxon>Novosphingobium</taxon>
    </lineage>
</organism>
<dbReference type="CDD" id="cd19166">
    <property type="entry name" value="HemeO-bac"/>
    <property type="match status" value="1"/>
</dbReference>
<evidence type="ECO:0000313" key="2">
    <source>
        <dbReference type="Proteomes" id="UP000004030"/>
    </source>
</evidence>
<dbReference type="SUPFAM" id="SSF48613">
    <property type="entry name" value="Heme oxygenase-like"/>
    <property type="match status" value="1"/>
</dbReference>
<comment type="caution">
    <text evidence="1">The sequence shown here is derived from an EMBL/GenBank/DDBJ whole genome shotgun (WGS) entry which is preliminary data.</text>
</comment>
<dbReference type="Gene3D" id="1.20.910.10">
    <property type="entry name" value="Heme oxygenase-like"/>
    <property type="match status" value="1"/>
</dbReference>
<accession>G6EE32</accession>
<gene>
    <name evidence="1" type="ORF">NSU_2603</name>
</gene>
<proteinExistence type="predicted"/>
<dbReference type="AlphaFoldDB" id="G6EE32"/>
<keyword evidence="2" id="KW-1185">Reference proteome</keyword>
<sequence length="205" mass="22016">MRADMKAELVPDMLTELRAATAEAHARLDRAFGALDLADRDGLTRFLSAHAIGMEPLFPAFRSFVEDELGMACPDYPAMLREDLRSLGDDQDGLPQLAVAPALRAPRAQVGVSYVVAGSRLGMAVLRRQGYWGDRTASGTAGRYMEDESGHAVWKSLMPWLKGQSFDQGEREAVTAAALAAFSSFASAFAVSAGRKNTMETGADG</sequence>
<dbReference type="Proteomes" id="UP000004030">
    <property type="component" value="Unassembled WGS sequence"/>
</dbReference>
<dbReference type="EMBL" id="AGFM01000038">
    <property type="protein sequence ID" value="EHJ60473.1"/>
    <property type="molecule type" value="Genomic_DNA"/>
</dbReference>